<feature type="domain" description="Chalcone/stilbene synthase N-terminal" evidence="5">
    <location>
        <begin position="12"/>
        <end position="200"/>
    </location>
</feature>
<evidence type="ECO:0000313" key="9">
    <source>
        <dbReference type="Proteomes" id="UP000305730"/>
    </source>
</evidence>
<dbReference type="PIRSF" id="PIRSF000451">
    <property type="entry name" value="PKS_III"/>
    <property type="match status" value="1"/>
</dbReference>
<comment type="caution">
    <text evidence="8">The sequence shown here is derived from an EMBL/GenBank/DDBJ whole genome shotgun (WGS) entry which is preliminary data.</text>
</comment>
<evidence type="ECO:0000256" key="2">
    <source>
        <dbReference type="ARBA" id="ARBA00022679"/>
    </source>
</evidence>
<accession>A0A5S3XRK9</accession>
<dbReference type="EMBL" id="PNCL01000024">
    <property type="protein sequence ID" value="TMP60537.1"/>
    <property type="molecule type" value="Genomic_DNA"/>
</dbReference>
<feature type="domain" description="Chalcone/stilbene synthase C-terminal" evidence="6">
    <location>
        <begin position="213"/>
        <end position="341"/>
    </location>
</feature>
<evidence type="ECO:0000256" key="1">
    <source>
        <dbReference type="ARBA" id="ARBA00005531"/>
    </source>
</evidence>
<dbReference type="InterPro" id="IPR011141">
    <property type="entry name" value="Polyketide_synthase_type-III"/>
</dbReference>
<evidence type="ECO:0000313" key="8">
    <source>
        <dbReference type="EMBL" id="TMP60537.1"/>
    </source>
</evidence>
<dbReference type="SUPFAM" id="SSF53901">
    <property type="entry name" value="Thiolase-like"/>
    <property type="match status" value="2"/>
</dbReference>
<evidence type="ECO:0000313" key="10">
    <source>
        <dbReference type="Proteomes" id="UP000307706"/>
    </source>
</evidence>
<evidence type="ECO:0000259" key="5">
    <source>
        <dbReference type="Pfam" id="PF00195"/>
    </source>
</evidence>
<dbReference type="Gene3D" id="3.40.47.10">
    <property type="match status" value="2"/>
</dbReference>
<protein>
    <submittedName>
        <fullName evidence="8">Type III polyketide synthase</fullName>
    </submittedName>
</protein>
<dbReference type="RefSeq" id="WP_138598428.1">
    <property type="nucleotide sequence ID" value="NZ_PNCK01000097.1"/>
</dbReference>
<reference evidence="8" key="3">
    <citation type="submission" date="2019-09" db="EMBL/GenBank/DDBJ databases">
        <title>Co-occurence of chitin degradation, pigmentation and bioactivity in marine Pseudoalteromonas.</title>
        <authorList>
            <person name="Sonnenschein E.C."/>
            <person name="Bech P.K."/>
        </authorList>
    </citation>
    <scope>NUCLEOTIDE SEQUENCE</scope>
    <source>
        <strain evidence="8">S2231</strain>
        <strain evidence="7 9">S2233</strain>
    </source>
</reference>
<dbReference type="InterPro" id="IPR016039">
    <property type="entry name" value="Thiolase-like"/>
</dbReference>
<keyword evidence="9" id="KW-1185">Reference proteome</keyword>
<dbReference type="PANTHER" id="PTHR11877:SF99">
    <property type="entry name" value="1,3,6,8-TETRAHYDROXYNAPHTHALENE SYNTHASE"/>
    <property type="match status" value="1"/>
</dbReference>
<dbReference type="InterPro" id="IPR012328">
    <property type="entry name" value="Chalcone/stilbene_synt_C"/>
</dbReference>
<dbReference type="Proteomes" id="UP000305730">
    <property type="component" value="Unassembled WGS sequence"/>
</dbReference>
<evidence type="ECO:0000259" key="6">
    <source>
        <dbReference type="Pfam" id="PF02797"/>
    </source>
</evidence>
<dbReference type="InterPro" id="IPR001099">
    <property type="entry name" value="Chalcone/stilbene_synt_N"/>
</dbReference>
<comment type="similarity">
    <text evidence="1">Belongs to the thiolase-like superfamily. Chalcone/stilbene synthases family.</text>
</comment>
<reference evidence="8 10" key="1">
    <citation type="submission" date="2017-12" db="EMBL/GenBank/DDBJ databases">
        <authorList>
            <person name="Paulsen S."/>
            <person name="Gram L.K."/>
        </authorList>
    </citation>
    <scope>NUCLEOTIDE SEQUENCE [LARGE SCALE GENOMIC DNA]</scope>
    <source>
        <strain evidence="8 10">S2231</strain>
        <strain evidence="7">S2233</strain>
    </source>
</reference>
<keyword evidence="2" id="KW-0808">Transferase</keyword>
<reference evidence="10" key="2">
    <citation type="submission" date="2019-06" db="EMBL/GenBank/DDBJ databases">
        <title>Co-occurence of chitin degradation, pigmentation and bioactivity in marine Pseudoalteromonas.</title>
        <authorList>
            <person name="Sonnenschein E.C."/>
            <person name="Bech P.K."/>
        </authorList>
    </citation>
    <scope>NUCLEOTIDE SEQUENCE [LARGE SCALE GENOMIC DNA]</scope>
    <source>
        <strain evidence="10">S2231</strain>
    </source>
</reference>
<dbReference type="Pfam" id="PF00195">
    <property type="entry name" value="Chal_sti_synt_N"/>
    <property type="match status" value="1"/>
</dbReference>
<sequence length="347" mass="38416">MPTLARPAILHPENIVTNQDMLSFLDNLHHDAPHKQQAFKMIKNSAIEKRHMILPLEQILTLQDFGERGAIYELQAREMACQAAKTALEQALLKPKDITMVVVTSCTGFMMPSLTACLINDLDLPATTIQLPIAQLGCVAGASAINRATEHCKASKRNNVLIVALETSSLCFHRSADRLQDFITDSLFGDGVAAVVMRADNDCSGFHVTHNQSCFMRDTEAYIQYTLTDSGFKFSLDKDVMHSISKAAPHIDEFITSNAHKKPNELDFYIFHTGGRRIQDEVTRCLALSDDALTHSRACLRDTGNTSSVAVIDVLARQFSQRHSMEQGILAAFGPGFTTEMALGYWQ</sequence>
<name>A0A5S3XRK9_9GAMM</name>
<dbReference type="OrthoDB" id="9786288at2"/>
<evidence type="ECO:0000256" key="4">
    <source>
        <dbReference type="PIRSR" id="PIRSR000451-1"/>
    </source>
</evidence>
<dbReference type="Proteomes" id="UP000307706">
    <property type="component" value="Unassembled WGS sequence"/>
</dbReference>
<evidence type="ECO:0000313" key="7">
    <source>
        <dbReference type="EMBL" id="TMP39796.1"/>
    </source>
</evidence>
<feature type="active site" description="Acyl-thioester intermediate" evidence="4">
    <location>
        <position position="138"/>
    </location>
</feature>
<dbReference type="AlphaFoldDB" id="A0A5S3XRK9"/>
<dbReference type="PANTHER" id="PTHR11877">
    <property type="entry name" value="HYDROXYMETHYLGLUTARYL-COA SYNTHASE"/>
    <property type="match status" value="1"/>
</dbReference>
<dbReference type="CDD" id="cd00831">
    <property type="entry name" value="CHS_like"/>
    <property type="match status" value="1"/>
</dbReference>
<organism evidence="8 10">
    <name type="scientific">Pseudoalteromonas citrea</name>
    <dbReference type="NCBI Taxonomy" id="43655"/>
    <lineage>
        <taxon>Bacteria</taxon>
        <taxon>Pseudomonadati</taxon>
        <taxon>Pseudomonadota</taxon>
        <taxon>Gammaproteobacteria</taxon>
        <taxon>Alteromonadales</taxon>
        <taxon>Pseudoalteromonadaceae</taxon>
        <taxon>Pseudoalteromonas</taxon>
    </lineage>
</organism>
<dbReference type="EMBL" id="PNCK01000097">
    <property type="protein sequence ID" value="TMP39796.1"/>
    <property type="molecule type" value="Genomic_DNA"/>
</dbReference>
<dbReference type="Pfam" id="PF02797">
    <property type="entry name" value="Chal_sti_synt_C"/>
    <property type="match status" value="1"/>
</dbReference>
<gene>
    <name evidence="8" type="ORF">CWB96_06540</name>
    <name evidence="7" type="ORF">CWB97_20465</name>
</gene>
<keyword evidence="3" id="KW-0012">Acyltransferase</keyword>
<dbReference type="GO" id="GO:0030639">
    <property type="term" value="P:polyketide biosynthetic process"/>
    <property type="evidence" value="ECO:0007669"/>
    <property type="project" value="TreeGrafter"/>
</dbReference>
<proteinExistence type="inferred from homology"/>
<evidence type="ECO:0000256" key="3">
    <source>
        <dbReference type="ARBA" id="ARBA00023315"/>
    </source>
</evidence>
<dbReference type="GO" id="GO:0016747">
    <property type="term" value="F:acyltransferase activity, transferring groups other than amino-acyl groups"/>
    <property type="evidence" value="ECO:0007669"/>
    <property type="project" value="InterPro"/>
</dbReference>